<dbReference type="Pfam" id="PF00931">
    <property type="entry name" value="NB-ARC"/>
    <property type="match status" value="1"/>
</dbReference>
<evidence type="ECO:0000313" key="3">
    <source>
        <dbReference type="Proteomes" id="UP000054097"/>
    </source>
</evidence>
<reference evidence="3" key="2">
    <citation type="submission" date="2015-01" db="EMBL/GenBank/DDBJ databases">
        <title>Evolutionary Origins and Diversification of the Mycorrhizal Mutualists.</title>
        <authorList>
            <consortium name="DOE Joint Genome Institute"/>
            <consortium name="Mycorrhizal Genomics Consortium"/>
            <person name="Kohler A."/>
            <person name="Kuo A."/>
            <person name="Nagy L.G."/>
            <person name="Floudas D."/>
            <person name="Copeland A."/>
            <person name="Barry K.W."/>
            <person name="Cichocki N."/>
            <person name="Veneault-Fourrey C."/>
            <person name="LaButti K."/>
            <person name="Lindquist E.A."/>
            <person name="Lipzen A."/>
            <person name="Lundell T."/>
            <person name="Morin E."/>
            <person name="Murat C."/>
            <person name="Riley R."/>
            <person name="Ohm R."/>
            <person name="Sun H."/>
            <person name="Tunlid A."/>
            <person name="Henrissat B."/>
            <person name="Grigoriev I.V."/>
            <person name="Hibbett D.S."/>
            <person name="Martin F."/>
        </authorList>
    </citation>
    <scope>NUCLEOTIDE SEQUENCE [LARGE SCALE GENOMIC DNA]</scope>
    <source>
        <strain evidence="3">MAFF 305830</strain>
    </source>
</reference>
<name>A0A0C2X022_SERVB</name>
<dbReference type="AlphaFoldDB" id="A0A0C2X022"/>
<dbReference type="HOGENOM" id="CLU_000288_125_0_1"/>
<organism evidence="2 3">
    <name type="scientific">Serendipita vermifera MAFF 305830</name>
    <dbReference type="NCBI Taxonomy" id="933852"/>
    <lineage>
        <taxon>Eukaryota</taxon>
        <taxon>Fungi</taxon>
        <taxon>Dikarya</taxon>
        <taxon>Basidiomycota</taxon>
        <taxon>Agaricomycotina</taxon>
        <taxon>Agaricomycetes</taxon>
        <taxon>Sebacinales</taxon>
        <taxon>Serendipitaceae</taxon>
        <taxon>Serendipita</taxon>
    </lineage>
</organism>
<dbReference type="InterPro" id="IPR027417">
    <property type="entry name" value="P-loop_NTPase"/>
</dbReference>
<keyword evidence="3" id="KW-1185">Reference proteome</keyword>
<feature type="domain" description="NB-ARC" evidence="1">
    <location>
        <begin position="27"/>
        <end position="189"/>
    </location>
</feature>
<dbReference type="PANTHER" id="PTHR35205">
    <property type="entry name" value="NB-ARC AND TPR DOMAIN PROTEIN"/>
    <property type="match status" value="1"/>
</dbReference>
<evidence type="ECO:0000259" key="1">
    <source>
        <dbReference type="Pfam" id="PF00931"/>
    </source>
</evidence>
<dbReference type="Gene3D" id="3.40.50.300">
    <property type="entry name" value="P-loop containing nucleotide triphosphate hydrolases"/>
    <property type="match status" value="1"/>
</dbReference>
<gene>
    <name evidence="2" type="ORF">M408DRAFT_20861</name>
</gene>
<dbReference type="GO" id="GO:0043531">
    <property type="term" value="F:ADP binding"/>
    <property type="evidence" value="ECO:0007669"/>
    <property type="project" value="InterPro"/>
</dbReference>
<protein>
    <recommendedName>
        <fullName evidence="1">NB-ARC domain-containing protein</fullName>
    </recommendedName>
</protein>
<dbReference type="Proteomes" id="UP000054097">
    <property type="component" value="Unassembled WGS sequence"/>
</dbReference>
<dbReference type="STRING" id="933852.A0A0C2X022"/>
<dbReference type="SUPFAM" id="SSF52540">
    <property type="entry name" value="P-loop containing nucleoside triphosphate hydrolases"/>
    <property type="match status" value="1"/>
</dbReference>
<dbReference type="EMBL" id="KN824281">
    <property type="protein sequence ID" value="KIM31628.1"/>
    <property type="molecule type" value="Genomic_DNA"/>
</dbReference>
<dbReference type="PANTHER" id="PTHR35205:SF1">
    <property type="entry name" value="ZU5 DOMAIN-CONTAINING PROTEIN"/>
    <property type="match status" value="1"/>
</dbReference>
<dbReference type="InterPro" id="IPR002182">
    <property type="entry name" value="NB-ARC"/>
</dbReference>
<dbReference type="OrthoDB" id="3039733at2759"/>
<reference evidence="2 3" key="1">
    <citation type="submission" date="2014-04" db="EMBL/GenBank/DDBJ databases">
        <authorList>
            <consortium name="DOE Joint Genome Institute"/>
            <person name="Kuo A."/>
            <person name="Zuccaro A."/>
            <person name="Kohler A."/>
            <person name="Nagy L.G."/>
            <person name="Floudas D."/>
            <person name="Copeland A."/>
            <person name="Barry K.W."/>
            <person name="Cichocki N."/>
            <person name="Veneault-Fourrey C."/>
            <person name="LaButti K."/>
            <person name="Lindquist E.A."/>
            <person name="Lipzen A."/>
            <person name="Lundell T."/>
            <person name="Morin E."/>
            <person name="Murat C."/>
            <person name="Sun H."/>
            <person name="Tunlid A."/>
            <person name="Henrissat B."/>
            <person name="Grigoriev I.V."/>
            <person name="Hibbett D.S."/>
            <person name="Martin F."/>
            <person name="Nordberg H.P."/>
            <person name="Cantor M.N."/>
            <person name="Hua S.X."/>
        </authorList>
    </citation>
    <scope>NUCLEOTIDE SEQUENCE [LARGE SCALE GENOMIC DNA]</scope>
    <source>
        <strain evidence="2 3">MAFF 305830</strain>
    </source>
</reference>
<evidence type="ECO:0000313" key="2">
    <source>
        <dbReference type="EMBL" id="KIM31628.1"/>
    </source>
</evidence>
<feature type="non-terminal residue" evidence="2">
    <location>
        <position position="456"/>
    </location>
</feature>
<accession>A0A0C2X022</accession>
<sequence length="456" mass="51813">MPIPTTTRRKVIAKALPVVSPYFAGRKQELELMKSHLVEGTGSGQKVFTITGMGGSGKTQMVSYFLQETNRDRKLFTHVVFVDASSESTLRADLQLWAQSLGPTHEEDDWENALHILASEFTNGSWILVYDNADNPKLKMRKYFPACQNGAIILTSRSRVVGSLQNTSYLELGNLNPKDALAALEKAAHRQIPNPSKEMDDARILMEKLGYLPLALVHAGAYCHQQSSERDDKVYHFTFSRYLDLFDKRREALLRKTDMFTQEDYERGVYATLDLSYEVLQEASKQFLRIISHFHYSDIPLAMFRAAAQVGFEDPEIYLLRPEDKKGLSLLTDLLCTNGEPDEFQLLELIRDLHSFSLVSPSEDSLRMHPLVQAWARDMKSTDTENYEGISTRVVSSCSRDGNLHIYRYLLPHIKGWLAKKEGDDLHINDKVAFGKILDEIGHYALAETLFRKAIA</sequence>
<proteinExistence type="predicted"/>